<proteinExistence type="predicted"/>
<comment type="caution">
    <text evidence="1">The sequence shown here is derived from an EMBL/GenBank/DDBJ whole genome shotgun (WGS) entry which is preliminary data.</text>
</comment>
<sequence>MEKGGNVDLSTKQGINDFILNELGYVKGLIVNLYKRNRNNFDFSGYEREDLIQESYLWLIEKLKKEDKTDEEYIKKSITLYIKNKMANLLRNCMTHQKKITYSYGDSNDDKNSIQLLSASKMDNSLKLSELEHLCTPVEYEIVKKYIVEKKSFREVAKEMSKKGHKMSKIWSSILFHRAIYKFRKSSHKII</sequence>
<reference evidence="1" key="1">
    <citation type="journal article" date="2015" name="Nature">
        <title>Complex archaea that bridge the gap between prokaryotes and eukaryotes.</title>
        <authorList>
            <person name="Spang A."/>
            <person name="Saw J.H."/>
            <person name="Jorgensen S.L."/>
            <person name="Zaremba-Niedzwiedzka K."/>
            <person name="Martijn J."/>
            <person name="Lind A.E."/>
            <person name="van Eijk R."/>
            <person name="Schleper C."/>
            <person name="Guy L."/>
            <person name="Ettema T.J."/>
        </authorList>
    </citation>
    <scope>NUCLEOTIDE SEQUENCE</scope>
</reference>
<organism evidence="1">
    <name type="scientific">marine sediment metagenome</name>
    <dbReference type="NCBI Taxonomy" id="412755"/>
    <lineage>
        <taxon>unclassified sequences</taxon>
        <taxon>metagenomes</taxon>
        <taxon>ecological metagenomes</taxon>
    </lineage>
</organism>
<protein>
    <submittedName>
        <fullName evidence="1">Uncharacterized protein</fullName>
    </submittedName>
</protein>
<accession>A0A0F9F284</accession>
<gene>
    <name evidence="1" type="ORF">LCGC14_2358180</name>
</gene>
<dbReference type="AlphaFoldDB" id="A0A0F9F284"/>
<evidence type="ECO:0000313" key="1">
    <source>
        <dbReference type="EMBL" id="KKL45187.1"/>
    </source>
</evidence>
<dbReference type="EMBL" id="LAZR01034480">
    <property type="protein sequence ID" value="KKL45187.1"/>
    <property type="molecule type" value="Genomic_DNA"/>
</dbReference>
<name>A0A0F9F284_9ZZZZ</name>